<organism evidence="3 4">
    <name type="scientific">Hydra vulgaris</name>
    <name type="common">Hydra</name>
    <name type="synonym">Hydra attenuata</name>
    <dbReference type="NCBI Taxonomy" id="6087"/>
    <lineage>
        <taxon>Eukaryota</taxon>
        <taxon>Metazoa</taxon>
        <taxon>Cnidaria</taxon>
        <taxon>Hydrozoa</taxon>
        <taxon>Hydroidolina</taxon>
        <taxon>Anthoathecata</taxon>
        <taxon>Aplanulata</taxon>
        <taxon>Hydridae</taxon>
        <taxon>Hydra</taxon>
    </lineage>
</organism>
<dbReference type="InterPro" id="IPR001683">
    <property type="entry name" value="PX_dom"/>
</dbReference>
<proteinExistence type="predicted"/>
<evidence type="ECO:0000313" key="3">
    <source>
        <dbReference type="Proteomes" id="UP001652625"/>
    </source>
</evidence>
<feature type="region of interest" description="Disordered" evidence="1">
    <location>
        <begin position="140"/>
        <end position="161"/>
    </location>
</feature>
<name>A0ABM4BSL1_HYDVU</name>
<dbReference type="InterPro" id="IPR036871">
    <property type="entry name" value="PX_dom_sf"/>
</dbReference>
<evidence type="ECO:0000256" key="1">
    <source>
        <dbReference type="SAM" id="MobiDB-lite"/>
    </source>
</evidence>
<dbReference type="RefSeq" id="XP_065652145.1">
    <property type="nucleotide sequence ID" value="XM_065796073.1"/>
</dbReference>
<feature type="compositionally biased region" description="Polar residues" evidence="1">
    <location>
        <begin position="140"/>
        <end position="158"/>
    </location>
</feature>
<dbReference type="PROSITE" id="PS50195">
    <property type="entry name" value="PX"/>
    <property type="match status" value="1"/>
</dbReference>
<accession>A0ABM4BSL1</accession>
<evidence type="ECO:0000313" key="4">
    <source>
        <dbReference type="RefSeq" id="XP_065652145.1"/>
    </source>
</evidence>
<evidence type="ECO:0000259" key="2">
    <source>
        <dbReference type="PROSITE" id="PS50195"/>
    </source>
</evidence>
<dbReference type="Pfam" id="PF00787">
    <property type="entry name" value="PX"/>
    <property type="match status" value="1"/>
</dbReference>
<feature type="domain" description="PX" evidence="2">
    <location>
        <begin position="17"/>
        <end position="138"/>
    </location>
</feature>
<dbReference type="Proteomes" id="UP001652625">
    <property type="component" value="Chromosome 04"/>
</dbReference>
<protein>
    <submittedName>
        <fullName evidence="4">Uncharacterized protein LOC101235144 isoform X2</fullName>
    </submittedName>
</protein>
<dbReference type="PANTHER" id="PTHR14431">
    <property type="entry name" value="HCLS1-BINDING PROTEIN 3"/>
    <property type="match status" value="1"/>
</dbReference>
<dbReference type="SMART" id="SM00312">
    <property type="entry name" value="PX"/>
    <property type="match status" value="1"/>
</dbReference>
<dbReference type="GeneID" id="101235144"/>
<dbReference type="SUPFAM" id="SSF64268">
    <property type="entry name" value="PX domain"/>
    <property type="match status" value="1"/>
</dbReference>
<keyword evidence="3" id="KW-1185">Reference proteome</keyword>
<gene>
    <name evidence="4" type="primary">LOC101235144</name>
</gene>
<dbReference type="InterPro" id="IPR039701">
    <property type="entry name" value="HS1BP3"/>
</dbReference>
<reference evidence="4" key="1">
    <citation type="submission" date="2025-08" db="UniProtKB">
        <authorList>
            <consortium name="RefSeq"/>
        </authorList>
    </citation>
    <scope>IDENTIFICATION</scope>
</reference>
<dbReference type="PANTHER" id="PTHR14431:SF1">
    <property type="entry name" value="HCLS1-BINDING PROTEIN 3"/>
    <property type="match status" value="1"/>
</dbReference>
<dbReference type="Gene3D" id="3.30.1520.10">
    <property type="entry name" value="Phox-like domain"/>
    <property type="match status" value="1"/>
</dbReference>
<sequence>MWSSAVVINREVKNKVTGLDLYVSDYQEIPHRIKSSFQYHVIVITNLFYYKRSDLKDSDVVQFMVSKTFEEFEVLYHQLYKRFPSVIFPELPKKSLFSNDTAARFECMNKVLRMVAATQKLCCSPMVIAFLKETDTKENPSSLQSISPKVSPVVSNNDSNKEEDISTVFNQDLMEEVDLFSAQNEPINDKEENISTLHSTQVSNVILEKENVRDDSSRSKEFQDHEDFIIANKDEDDLLKMLGNASIKQPNILNLSSQVNSSVLRTRVSSNVEESDLDFFKKTKTLPMRSSNQKSLKERRDRDELFGIPKKMNSFFDDVSVDEISLFSASLNEPSKKDIADNKSADEFITEKSKVFVNNEDFNKTYEAQDFITYENLERRSSQKGDNFDSDDDIVAYDNEINRQFTDVKKHNISGSLQEEIEQTDLLNSQEEIEQTDLLNLQEDPNYGSLFISDSEIQNTNIEHESLPCDNIDDIMQYIAKHNLDEEEVSLGF</sequence>